<feature type="transmembrane region" description="Helical" evidence="2">
    <location>
        <begin position="29"/>
        <end position="51"/>
    </location>
</feature>
<evidence type="ECO:0000313" key="4">
    <source>
        <dbReference type="Proteomes" id="UP001223646"/>
    </source>
</evidence>
<dbReference type="RefSeq" id="WP_284827305.1">
    <property type="nucleotide sequence ID" value="NZ_JASOOY020000019.1"/>
</dbReference>
<name>A0AAW9SUL1_CORAY</name>
<keyword evidence="2" id="KW-1133">Transmembrane helix</keyword>
<accession>A0AAW9SUL1</accession>
<dbReference type="Pfam" id="PF14155">
    <property type="entry name" value="DUF4307"/>
    <property type="match status" value="1"/>
</dbReference>
<evidence type="ECO:0000256" key="1">
    <source>
        <dbReference type="SAM" id="MobiDB-lite"/>
    </source>
</evidence>
<keyword evidence="2" id="KW-0472">Membrane</keyword>
<dbReference type="Proteomes" id="UP001223646">
    <property type="component" value="Unassembled WGS sequence"/>
</dbReference>
<dbReference type="EMBL" id="JASOOY020000019">
    <property type="protein sequence ID" value="MEO3716990.1"/>
    <property type="molecule type" value="Genomic_DNA"/>
</dbReference>
<dbReference type="AlphaFoldDB" id="A0AAW9SUL1"/>
<keyword evidence="2" id="KW-0812">Transmembrane</keyword>
<sequence>MAESSERNTRNTAAPKRERERYGDNNRTLPAKLVVIAIVGMLVIAGAYIFVQMNRVSAPDVSATQAGWSRTPGEEDEQFIFTLDVTREKPELDSYCIIYALNYDVAEVGRRDVFIPGGGPATVRMDVPIATRELAVAGDVYGCSTDIPEFLAPAK</sequence>
<comment type="caution">
    <text evidence="3">The sequence shown here is derived from an EMBL/GenBank/DDBJ whole genome shotgun (WGS) entry which is preliminary data.</text>
</comment>
<organism evidence="3 4">
    <name type="scientific">Corynebacterium amycolatum</name>
    <dbReference type="NCBI Taxonomy" id="43765"/>
    <lineage>
        <taxon>Bacteria</taxon>
        <taxon>Bacillati</taxon>
        <taxon>Actinomycetota</taxon>
        <taxon>Actinomycetes</taxon>
        <taxon>Mycobacteriales</taxon>
        <taxon>Corynebacteriaceae</taxon>
        <taxon>Corynebacterium</taxon>
    </lineage>
</organism>
<gene>
    <name evidence="3" type="ORF">QP460_005235</name>
</gene>
<feature type="region of interest" description="Disordered" evidence="1">
    <location>
        <begin position="1"/>
        <end position="23"/>
    </location>
</feature>
<reference evidence="3" key="2">
    <citation type="submission" date="2024-05" db="EMBL/GenBank/DDBJ databases">
        <authorList>
            <person name="Wolfe A."/>
        </authorList>
    </citation>
    <scope>NUCLEOTIDE SEQUENCE</scope>
    <source>
        <strain evidence="3">UMB1064</strain>
    </source>
</reference>
<reference evidence="3" key="1">
    <citation type="submission" date="2023-05" db="EMBL/GenBank/DDBJ databases">
        <authorList>
            <person name="Du J."/>
        </authorList>
    </citation>
    <scope>NUCLEOTIDE SEQUENCE</scope>
    <source>
        <strain evidence="3">UMB1064</strain>
    </source>
</reference>
<evidence type="ECO:0000256" key="2">
    <source>
        <dbReference type="SAM" id="Phobius"/>
    </source>
</evidence>
<proteinExistence type="predicted"/>
<evidence type="ECO:0000313" key="3">
    <source>
        <dbReference type="EMBL" id="MEO3716990.1"/>
    </source>
</evidence>
<dbReference type="InterPro" id="IPR025443">
    <property type="entry name" value="DUF4307"/>
</dbReference>
<protein>
    <submittedName>
        <fullName evidence="3">DUF4307 domain-containing protein</fullName>
    </submittedName>
</protein>